<dbReference type="EMBL" id="JANAVB010038619">
    <property type="protein sequence ID" value="KAJ6800560.1"/>
    <property type="molecule type" value="Genomic_DNA"/>
</dbReference>
<proteinExistence type="predicted"/>
<dbReference type="Proteomes" id="UP001140949">
    <property type="component" value="Unassembled WGS sequence"/>
</dbReference>
<dbReference type="AlphaFoldDB" id="A0AAX6E9E2"/>
<evidence type="ECO:0000313" key="1">
    <source>
        <dbReference type="EMBL" id="KAJ6800560.1"/>
    </source>
</evidence>
<comment type="caution">
    <text evidence="1">The sequence shown here is derived from an EMBL/GenBank/DDBJ whole genome shotgun (WGS) entry which is preliminary data.</text>
</comment>
<accession>A0AAX6E9E2</accession>
<evidence type="ECO:0000313" key="3">
    <source>
        <dbReference type="Proteomes" id="UP001140949"/>
    </source>
</evidence>
<dbReference type="EMBL" id="JANAVB010011259">
    <property type="protein sequence ID" value="KAJ6837692.1"/>
    <property type="molecule type" value="Genomic_DNA"/>
</dbReference>
<reference evidence="1" key="1">
    <citation type="journal article" date="2023" name="GigaByte">
        <title>Genome assembly of the bearded iris, Iris pallida Lam.</title>
        <authorList>
            <person name="Bruccoleri R.E."/>
            <person name="Oakeley E.J."/>
            <person name="Faust A.M.E."/>
            <person name="Altorfer M."/>
            <person name="Dessus-Babus S."/>
            <person name="Burckhardt D."/>
            <person name="Oertli M."/>
            <person name="Naumann U."/>
            <person name="Petersen F."/>
            <person name="Wong J."/>
        </authorList>
    </citation>
    <scope>NUCLEOTIDE SEQUENCE</scope>
    <source>
        <strain evidence="1">GSM-AAB239-AS_SAM_17_03QT</strain>
    </source>
</reference>
<name>A0AAX6E9E2_IRIPA</name>
<organism evidence="1 3">
    <name type="scientific">Iris pallida</name>
    <name type="common">Sweet iris</name>
    <dbReference type="NCBI Taxonomy" id="29817"/>
    <lineage>
        <taxon>Eukaryota</taxon>
        <taxon>Viridiplantae</taxon>
        <taxon>Streptophyta</taxon>
        <taxon>Embryophyta</taxon>
        <taxon>Tracheophyta</taxon>
        <taxon>Spermatophyta</taxon>
        <taxon>Magnoliopsida</taxon>
        <taxon>Liliopsida</taxon>
        <taxon>Asparagales</taxon>
        <taxon>Iridaceae</taxon>
        <taxon>Iridoideae</taxon>
        <taxon>Irideae</taxon>
        <taxon>Iris</taxon>
    </lineage>
</organism>
<reference evidence="1" key="2">
    <citation type="submission" date="2023-04" db="EMBL/GenBank/DDBJ databases">
        <authorList>
            <person name="Bruccoleri R.E."/>
            <person name="Oakeley E.J."/>
            <person name="Faust A.-M."/>
            <person name="Dessus-Babus S."/>
            <person name="Altorfer M."/>
            <person name="Burckhardt D."/>
            <person name="Oertli M."/>
            <person name="Naumann U."/>
            <person name="Petersen F."/>
            <person name="Wong J."/>
        </authorList>
    </citation>
    <scope>NUCLEOTIDE SEQUENCE</scope>
    <source>
        <strain evidence="1">GSM-AAB239-AS_SAM_17_03QT</strain>
        <tissue evidence="1">Leaf</tissue>
    </source>
</reference>
<evidence type="ECO:0000313" key="2">
    <source>
        <dbReference type="EMBL" id="KAJ6837692.1"/>
    </source>
</evidence>
<sequence>MMMVVVVVKFKPPISSVPYPPSSNGEVFLKIFLQPFVKRENEENWDQHNMNVDCSRIFWATIASSILKTSEIFSTLQIKLGFSETANLENHIKWKYFNFFSDSLPSPMARHTMQPLVRGELESSRGEVVFR</sequence>
<keyword evidence="3" id="KW-1185">Reference proteome</keyword>
<protein>
    <submittedName>
        <fullName evidence="1">Uncharacterized protein</fullName>
    </submittedName>
</protein>
<gene>
    <name evidence="2" type="ORF">M6B38_120155</name>
    <name evidence="1" type="ORF">M6B38_201060</name>
</gene>